<dbReference type="EMBL" id="JASKHM010000013">
    <property type="protein sequence ID" value="MEQ4484968.1"/>
    <property type="molecule type" value="Genomic_DNA"/>
</dbReference>
<accession>A0ABV1KY49</accession>
<evidence type="ECO:0000256" key="1">
    <source>
        <dbReference type="ARBA" id="ARBA00004651"/>
    </source>
</evidence>
<feature type="transmembrane region" description="Helical" evidence="7">
    <location>
        <begin position="150"/>
        <end position="169"/>
    </location>
</feature>
<reference evidence="9 10" key="1">
    <citation type="journal article" date="2023" name="Genome Announc.">
        <title>Pan-Genome Analyses of the Genus Cohnella and Proposal of the Novel Species Cohnella silvisoli sp. nov., Isolated from Forest Soil.</title>
        <authorList>
            <person name="Wang C."/>
            <person name="Mao L."/>
            <person name="Bao G."/>
            <person name="Zhu H."/>
        </authorList>
    </citation>
    <scope>NUCLEOTIDE SEQUENCE [LARGE SCALE GENOMIC DNA]</scope>
    <source>
        <strain evidence="9 10">NL03-T5-1</strain>
    </source>
</reference>
<evidence type="ECO:0000256" key="2">
    <source>
        <dbReference type="ARBA" id="ARBA00022448"/>
    </source>
</evidence>
<proteinExistence type="inferred from homology"/>
<dbReference type="Proteomes" id="UP001493487">
    <property type="component" value="Unassembled WGS sequence"/>
</dbReference>
<keyword evidence="5 7" id="KW-1133">Transmembrane helix</keyword>
<comment type="caution">
    <text evidence="9">The sequence shown here is derived from an EMBL/GenBank/DDBJ whole genome shotgun (WGS) entry which is preliminary data.</text>
</comment>
<keyword evidence="4 7" id="KW-0812">Transmembrane</keyword>
<dbReference type="PROSITE" id="PS50928">
    <property type="entry name" value="ABC_TM1"/>
    <property type="match status" value="1"/>
</dbReference>
<evidence type="ECO:0000313" key="10">
    <source>
        <dbReference type="Proteomes" id="UP001493487"/>
    </source>
</evidence>
<evidence type="ECO:0000256" key="7">
    <source>
        <dbReference type="RuleBase" id="RU363032"/>
    </source>
</evidence>
<dbReference type="CDD" id="cd06261">
    <property type="entry name" value="TM_PBP2"/>
    <property type="match status" value="1"/>
</dbReference>
<keyword evidence="2 7" id="KW-0813">Transport</keyword>
<dbReference type="RefSeq" id="WP_232184827.1">
    <property type="nucleotide sequence ID" value="NZ_JAIOAP010000003.1"/>
</dbReference>
<comment type="subcellular location">
    <subcellularLocation>
        <location evidence="1 7">Cell membrane</location>
        <topology evidence="1 7">Multi-pass membrane protein</topology>
    </subcellularLocation>
</comment>
<evidence type="ECO:0000256" key="4">
    <source>
        <dbReference type="ARBA" id="ARBA00022692"/>
    </source>
</evidence>
<dbReference type="Pfam" id="PF00528">
    <property type="entry name" value="BPD_transp_1"/>
    <property type="match status" value="1"/>
</dbReference>
<keyword evidence="3" id="KW-1003">Cell membrane</keyword>
<feature type="transmembrane region" description="Helical" evidence="7">
    <location>
        <begin position="190"/>
        <end position="215"/>
    </location>
</feature>
<evidence type="ECO:0000256" key="3">
    <source>
        <dbReference type="ARBA" id="ARBA00022475"/>
    </source>
</evidence>
<dbReference type="InterPro" id="IPR035906">
    <property type="entry name" value="MetI-like_sf"/>
</dbReference>
<comment type="similarity">
    <text evidence="7">Belongs to the binding-protein-dependent transport system permease family.</text>
</comment>
<name>A0ABV1KY49_9BACL</name>
<dbReference type="Gene3D" id="1.10.3720.10">
    <property type="entry name" value="MetI-like"/>
    <property type="match status" value="1"/>
</dbReference>
<dbReference type="PANTHER" id="PTHR32243:SF24">
    <property type="entry name" value="DIACETYLCHITOBIOSE UPTAKE SYSTEM PERMEASE PROTEIN NGCG"/>
    <property type="match status" value="1"/>
</dbReference>
<evidence type="ECO:0000256" key="5">
    <source>
        <dbReference type="ARBA" id="ARBA00022989"/>
    </source>
</evidence>
<evidence type="ECO:0000256" key="6">
    <source>
        <dbReference type="ARBA" id="ARBA00023136"/>
    </source>
</evidence>
<evidence type="ECO:0000259" key="8">
    <source>
        <dbReference type="PROSITE" id="PS50928"/>
    </source>
</evidence>
<feature type="transmembrane region" description="Helical" evidence="7">
    <location>
        <begin position="82"/>
        <end position="104"/>
    </location>
</feature>
<feature type="domain" description="ABC transmembrane type-1" evidence="8">
    <location>
        <begin position="78"/>
        <end position="271"/>
    </location>
</feature>
<dbReference type="SUPFAM" id="SSF161098">
    <property type="entry name" value="MetI-like"/>
    <property type="match status" value="1"/>
</dbReference>
<feature type="transmembrane region" description="Helical" evidence="7">
    <location>
        <begin position="21"/>
        <end position="44"/>
    </location>
</feature>
<dbReference type="InterPro" id="IPR000515">
    <property type="entry name" value="MetI-like"/>
</dbReference>
<protein>
    <submittedName>
        <fullName evidence="9">Carbohydrate ABC transporter permease</fullName>
    </submittedName>
</protein>
<sequence length="286" mass="31449">MRTNKTLNRFSLSKELPLLPGYILVTIWVVFTLIMVGWVCLASLSTTKSIFSGNILGDGIHFESYKHAFLDNNLGAYTLNSIIYTSVSITGMLLIAAPASYMLARFKFRGNKFIQGMFVVAMGIPSIMVILPLFSLAAQLGVLNSRITLIIVYIFTGIPFTLFFLHTFFSNLSRSFEESAAIDGCGPIKTFWVIMLPLASPGIITVTIFNFIGIWNEFFMALIFANHSSLRPLAVGVYATMKSFLYAGDWPGMFTGVVVIFIPTLILYILLSKKIIAGVTGGAVKG</sequence>
<keyword evidence="6 7" id="KW-0472">Membrane</keyword>
<feature type="transmembrane region" description="Helical" evidence="7">
    <location>
        <begin position="250"/>
        <end position="271"/>
    </location>
</feature>
<organism evidence="9 10">
    <name type="scientific">Cohnella silvisoli</name>
    <dbReference type="NCBI Taxonomy" id="2873699"/>
    <lineage>
        <taxon>Bacteria</taxon>
        <taxon>Bacillati</taxon>
        <taxon>Bacillota</taxon>
        <taxon>Bacilli</taxon>
        <taxon>Bacillales</taxon>
        <taxon>Paenibacillaceae</taxon>
        <taxon>Cohnella</taxon>
    </lineage>
</organism>
<keyword evidence="10" id="KW-1185">Reference proteome</keyword>
<dbReference type="InterPro" id="IPR050901">
    <property type="entry name" value="BP-dep_ABC_trans_perm"/>
</dbReference>
<evidence type="ECO:0000313" key="9">
    <source>
        <dbReference type="EMBL" id="MEQ4484968.1"/>
    </source>
</evidence>
<dbReference type="PANTHER" id="PTHR32243">
    <property type="entry name" value="MALTOSE TRANSPORT SYSTEM PERMEASE-RELATED"/>
    <property type="match status" value="1"/>
</dbReference>
<gene>
    <name evidence="9" type="ORF">QJS35_21505</name>
</gene>
<feature type="transmembrane region" description="Helical" evidence="7">
    <location>
        <begin position="116"/>
        <end position="138"/>
    </location>
</feature>